<protein>
    <submittedName>
        <fullName evidence="2">Uncharacterized protein</fullName>
    </submittedName>
</protein>
<reference evidence="2 3" key="1">
    <citation type="journal article" date="2009" name="Stand. Genomic Sci.">
        <title>Complete genome sequence of Methanocorpusculum labreanum type strain Z.</title>
        <authorList>
            <person name="Anderson I.J."/>
            <person name="Sieprawska-Lupa M."/>
            <person name="Goltsman E."/>
            <person name="Lapidus A."/>
            <person name="Copeland A."/>
            <person name="Glavina Del Rio T."/>
            <person name="Tice H."/>
            <person name="Dalin E."/>
            <person name="Barry K."/>
            <person name="Pitluck S."/>
            <person name="Hauser L."/>
            <person name="Land M."/>
            <person name="Lucas S."/>
            <person name="Richardson P."/>
            <person name="Whitman W.B."/>
            <person name="Kyrpides N.C."/>
        </authorList>
    </citation>
    <scope>NUCLEOTIDE SEQUENCE [LARGE SCALE GENOMIC DNA]</scope>
    <source>
        <strain evidence="3">ATCC 43576 / DSM 4855 / Z</strain>
    </source>
</reference>
<accession>A2SRX9</accession>
<dbReference type="GeneID" id="4795437"/>
<dbReference type="EMBL" id="CP000559">
    <property type="protein sequence ID" value="ABN07085.1"/>
    <property type="molecule type" value="Genomic_DNA"/>
</dbReference>
<evidence type="ECO:0000313" key="2">
    <source>
        <dbReference type="EMBL" id="ABN07085.1"/>
    </source>
</evidence>
<sequence length="143" mass="15606">MAYRYKRDNPKSKRNLVIAFFVIIVLIALFVAVVAGFFGSNYVVQKSLEDPDVVLHMAVSGGDMIVTVYDGRRVDELRMLVLEIEGVSLPTSMSMMPAPQMGTGEVCFSNTCMGVTGVRKVGVRGIFTDGSSSLLKLSTIKFT</sequence>
<evidence type="ECO:0000256" key="1">
    <source>
        <dbReference type="SAM" id="Phobius"/>
    </source>
</evidence>
<keyword evidence="3" id="KW-1185">Reference proteome</keyword>
<dbReference type="OrthoDB" id="380481at2157"/>
<name>A2SRX9_METLZ</name>
<gene>
    <name evidence="2" type="ordered locus">Mlab_0914</name>
</gene>
<proteinExistence type="predicted"/>
<dbReference type="Proteomes" id="UP000000365">
    <property type="component" value="Chromosome"/>
</dbReference>
<organism evidence="2 3">
    <name type="scientific">Methanocorpusculum labreanum (strain ATCC 43576 / DSM 4855 / Z)</name>
    <dbReference type="NCBI Taxonomy" id="410358"/>
    <lineage>
        <taxon>Archaea</taxon>
        <taxon>Methanobacteriati</taxon>
        <taxon>Methanobacteriota</taxon>
        <taxon>Stenosarchaea group</taxon>
        <taxon>Methanomicrobia</taxon>
        <taxon>Methanomicrobiales</taxon>
        <taxon>Methanocorpusculaceae</taxon>
        <taxon>Methanocorpusculum</taxon>
    </lineage>
</organism>
<evidence type="ECO:0000313" key="3">
    <source>
        <dbReference type="Proteomes" id="UP000000365"/>
    </source>
</evidence>
<dbReference type="AlphaFoldDB" id="A2SRX9"/>
<dbReference type="RefSeq" id="WP_011833286.1">
    <property type="nucleotide sequence ID" value="NC_008942.1"/>
</dbReference>
<keyword evidence="1" id="KW-0472">Membrane</keyword>
<dbReference type="KEGG" id="mla:Mlab_0914"/>
<dbReference type="HOGENOM" id="CLU_1850654_0_0_2"/>
<feature type="transmembrane region" description="Helical" evidence="1">
    <location>
        <begin position="16"/>
        <end position="38"/>
    </location>
</feature>
<dbReference type="eggNOG" id="arCOG10986">
    <property type="taxonomic scope" value="Archaea"/>
</dbReference>
<keyword evidence="1" id="KW-0812">Transmembrane</keyword>
<keyword evidence="1" id="KW-1133">Transmembrane helix</keyword>